<organism evidence="5 6">
    <name type="scientific">Symbiodinium necroappetens</name>
    <dbReference type="NCBI Taxonomy" id="1628268"/>
    <lineage>
        <taxon>Eukaryota</taxon>
        <taxon>Sar</taxon>
        <taxon>Alveolata</taxon>
        <taxon>Dinophyceae</taxon>
        <taxon>Suessiales</taxon>
        <taxon>Symbiodiniaceae</taxon>
        <taxon>Symbiodinium</taxon>
    </lineage>
</organism>
<feature type="region of interest" description="Disordered" evidence="4">
    <location>
        <begin position="296"/>
        <end position="326"/>
    </location>
</feature>
<keyword evidence="1" id="KW-0489">Methyltransferase</keyword>
<proteinExistence type="predicted"/>
<feature type="non-terminal residue" evidence="5">
    <location>
        <position position="963"/>
    </location>
</feature>
<dbReference type="InterPro" id="IPR029063">
    <property type="entry name" value="SAM-dependent_MTases_sf"/>
</dbReference>
<dbReference type="Pfam" id="PF00145">
    <property type="entry name" value="DNA_methylase"/>
    <property type="match status" value="1"/>
</dbReference>
<evidence type="ECO:0000256" key="2">
    <source>
        <dbReference type="ARBA" id="ARBA00022679"/>
    </source>
</evidence>
<dbReference type="GO" id="GO:0032259">
    <property type="term" value="P:methylation"/>
    <property type="evidence" value="ECO:0007669"/>
    <property type="project" value="UniProtKB-KW"/>
</dbReference>
<feature type="compositionally biased region" description="Basic residues" evidence="4">
    <location>
        <begin position="886"/>
        <end position="895"/>
    </location>
</feature>
<dbReference type="Proteomes" id="UP000601435">
    <property type="component" value="Unassembled WGS sequence"/>
</dbReference>
<evidence type="ECO:0000256" key="4">
    <source>
        <dbReference type="SAM" id="MobiDB-lite"/>
    </source>
</evidence>
<dbReference type="OrthoDB" id="447722at2759"/>
<dbReference type="Gene3D" id="3.40.50.150">
    <property type="entry name" value="Vaccinia Virus protein VP39"/>
    <property type="match status" value="1"/>
</dbReference>
<feature type="region of interest" description="Disordered" evidence="4">
    <location>
        <begin position="879"/>
        <end position="937"/>
    </location>
</feature>
<sequence length="963" mass="106926">LFYGHKVHHLCTRAGVDDIRNLMGSMATVVESMLRRLRVDFLEDGVAKALRGFDILAWSDQQQHDALKQACCDLARLLQLPEWAGKELGVLARRRLLPYLQTAKAQKLDVDNRLAWSWIVLPEGRAKFLGTNVDVGPHVLHMIFFYLSLHISTTEVERSLGMTLSQLEAHSGPLSQDGSTVAALVELRCNGPQTLEEMFTKVRLPSGDTRLEPTDFSRRCAKLWVQMFGRRFMCKYGSKASGDAKSLSQSGSASTKTRAGTLAHVQSSRNAACHVLARKKRQPLLSYVPELSLPLKRPAPPPGSLAGSRWQTPGAGPPCAKKQKTRADLFDEHTERKRERHIAVAERRDAGEVAYCPGPLKTAEWSRSRDVTAIPLPASASAKTTRLLPIYRVYSDSPRLRAPAGCMTLALMSPESADIVVLKSLADLDLDDNAELVRAPASMSALAPAMTGMSIPAIPAMMGHMFDEWGGRVAQTTRDLLKKSLGTSDIQIPELRLGTDCSGLDAPVHALTALKIAHRHLYSCECDKAARSMIIANSLPEHALLWNVCDSLSERVPHVDLYVAGFSCRPFSILHWQTKLLEEPDADCFWGVRNRIRLNQPACFCLENVKGIQRCMQEVVESLSDCGYQVSLILTNPADLGYPVQRPRYYFLGVRLDLVRLSKTEAQQMVLDMWQGYQAAAPRKNLKEFLLPASHKLVKENQEWRRARWQQACANGFGKDPKSQPKWLARHEAVKRQASEAASPATAMPDADKMFLHLARHRDAYAHVVTQLPAKAVDVVVDVSQNLGRMPLRTDGTCPTVTPGAELLVKSAERALIPMEKLSLQNFPLHRLRFPDSLPPRALEKLAGNSMHTEVVGCAMLLTLILVDWSHANARCNPKGAGSKALRTKAGRATRGKMLQEKNRAARPTRKSSSKCRRAARKIPVKATTRKPKQERVARKRSLVVKATRKPKHINSLTGTRWA</sequence>
<protein>
    <submittedName>
        <fullName evidence="5">Uncharacterized protein</fullName>
    </submittedName>
</protein>
<evidence type="ECO:0000313" key="6">
    <source>
        <dbReference type="Proteomes" id="UP000601435"/>
    </source>
</evidence>
<gene>
    <name evidence="5" type="ORF">SNEC2469_LOCUS18340</name>
</gene>
<dbReference type="PANTHER" id="PTHR46098:SF1">
    <property type="entry name" value="TRNA (CYTOSINE(38)-C(5))-METHYLTRANSFERASE"/>
    <property type="match status" value="1"/>
</dbReference>
<reference evidence="5" key="1">
    <citation type="submission" date="2021-02" db="EMBL/GenBank/DDBJ databases">
        <authorList>
            <person name="Dougan E. K."/>
            <person name="Rhodes N."/>
            <person name="Thang M."/>
            <person name="Chan C."/>
        </authorList>
    </citation>
    <scope>NUCLEOTIDE SEQUENCE</scope>
</reference>
<keyword evidence="3" id="KW-0949">S-adenosyl-L-methionine</keyword>
<keyword evidence="6" id="KW-1185">Reference proteome</keyword>
<keyword evidence="2" id="KW-0808">Transferase</keyword>
<dbReference type="EMBL" id="CAJNJA010030806">
    <property type="protein sequence ID" value="CAE7648912.1"/>
    <property type="molecule type" value="Genomic_DNA"/>
</dbReference>
<dbReference type="InterPro" id="IPR001525">
    <property type="entry name" value="C5_MeTfrase"/>
</dbReference>
<dbReference type="PANTHER" id="PTHR46098">
    <property type="entry name" value="TRNA (CYTOSINE(38)-C(5))-METHYLTRANSFERASE"/>
    <property type="match status" value="1"/>
</dbReference>
<dbReference type="GO" id="GO:0008168">
    <property type="term" value="F:methyltransferase activity"/>
    <property type="evidence" value="ECO:0007669"/>
    <property type="project" value="UniProtKB-KW"/>
</dbReference>
<accession>A0A812VYA9</accession>
<dbReference type="AlphaFoldDB" id="A0A812VYA9"/>
<evidence type="ECO:0000256" key="1">
    <source>
        <dbReference type="ARBA" id="ARBA00022603"/>
    </source>
</evidence>
<dbReference type="SUPFAM" id="SSF53335">
    <property type="entry name" value="S-adenosyl-L-methionine-dependent methyltransferases"/>
    <property type="match status" value="1"/>
</dbReference>
<feature type="compositionally biased region" description="Basic residues" evidence="4">
    <location>
        <begin position="905"/>
        <end position="931"/>
    </location>
</feature>
<name>A0A812VYA9_9DINO</name>
<comment type="caution">
    <text evidence="5">The sequence shown here is derived from an EMBL/GenBank/DDBJ whole genome shotgun (WGS) entry which is preliminary data.</text>
</comment>
<evidence type="ECO:0000256" key="3">
    <source>
        <dbReference type="ARBA" id="ARBA00022691"/>
    </source>
</evidence>
<evidence type="ECO:0000313" key="5">
    <source>
        <dbReference type="EMBL" id="CAE7648912.1"/>
    </source>
</evidence>
<dbReference type="InterPro" id="IPR050750">
    <property type="entry name" value="C5-MTase"/>
</dbReference>